<dbReference type="EMBL" id="MNUV01000013">
    <property type="protein sequence ID" value="OIO08200.1"/>
    <property type="molecule type" value="Genomic_DNA"/>
</dbReference>
<protein>
    <submittedName>
        <fullName evidence="1">Uncharacterized protein</fullName>
    </submittedName>
</protein>
<gene>
    <name evidence="1" type="ORF">AUJ35_00735</name>
</gene>
<dbReference type="AlphaFoldDB" id="A0A1J4T9M2"/>
<evidence type="ECO:0000313" key="1">
    <source>
        <dbReference type="EMBL" id="OIO08200.1"/>
    </source>
</evidence>
<evidence type="ECO:0000313" key="2">
    <source>
        <dbReference type="Proteomes" id="UP000182860"/>
    </source>
</evidence>
<organism evidence="1 2">
    <name type="scientific">Candidatus Falkowbacteria bacterium CG1_02_41_21</name>
    <dbReference type="NCBI Taxonomy" id="1805147"/>
    <lineage>
        <taxon>Bacteria</taxon>
        <taxon>Candidatus Falkowiibacteriota</taxon>
    </lineage>
</organism>
<reference evidence="1 2" key="1">
    <citation type="journal article" date="2016" name="Environ. Microbiol.">
        <title>Genomic resolution of a cold subsurface aquifer community provides metabolic insights for novel microbes adapted to high CO concentrations.</title>
        <authorList>
            <person name="Probst A.J."/>
            <person name="Castelle C.J."/>
            <person name="Singh A."/>
            <person name="Brown C.T."/>
            <person name="Anantharaman K."/>
            <person name="Sharon I."/>
            <person name="Hug L.A."/>
            <person name="Burstein D."/>
            <person name="Emerson J.B."/>
            <person name="Thomas B.C."/>
            <person name="Banfield J.F."/>
        </authorList>
    </citation>
    <scope>NUCLEOTIDE SEQUENCE [LARGE SCALE GENOMIC DNA]</scope>
    <source>
        <strain evidence="1">CG1_02_41_21</strain>
    </source>
</reference>
<sequence length="181" mass="20675">MLLIKRFFWYSLNDKRSWREQDGVIYFTVTSDDTTGEEWIIRLEKKGYRVSNYAKSILRSDGFKPTKGVVTEIAVLKGILFSDSDRVTKNIRNEADSRQLTKPNAEVACLIREMFMDKEIEAMGLTWITVMHELIKDSGGALDLLDVDRGGDGQWLNACYDDPSSQWDRADGFAFVVSQVS</sequence>
<comment type="caution">
    <text evidence="1">The sequence shown here is derived from an EMBL/GenBank/DDBJ whole genome shotgun (WGS) entry which is preliminary data.</text>
</comment>
<name>A0A1J4T9M2_9BACT</name>
<dbReference type="Proteomes" id="UP000182860">
    <property type="component" value="Unassembled WGS sequence"/>
</dbReference>
<accession>A0A1J4T9M2</accession>
<proteinExistence type="predicted"/>